<dbReference type="Pfam" id="PF01150">
    <property type="entry name" value="GDA1_CD39"/>
    <property type="match status" value="2"/>
</dbReference>
<dbReference type="Gene3D" id="3.30.420.150">
    <property type="entry name" value="Exopolyphosphatase. Domain 2"/>
    <property type="match status" value="1"/>
</dbReference>
<dbReference type="PANTHER" id="PTHR11782:SF83">
    <property type="entry name" value="GUANOSINE-DIPHOSPHATASE"/>
    <property type="match status" value="1"/>
</dbReference>
<dbReference type="Gene3D" id="3.30.420.40">
    <property type="match status" value="1"/>
</dbReference>
<feature type="compositionally biased region" description="Polar residues" evidence="5">
    <location>
        <begin position="554"/>
        <end position="573"/>
    </location>
</feature>
<sequence length="589" mass="66171">MMKMMMMISSRFWFLHYYCWLTVLSSSSVVGGLQQQQQQQQQQYGGEVPAYSPSPVSHEVHETESPYVIILDGGSTGSRLHIFEFVVNEKGQEECVRRGTARADKPLSAFVGATPAEVADYLLSTFRYAAQQIPQQFQPHTRVLYQATAGMRLLTPEQQTDVYDAMYQGLKQHDDFVFGLHRDDIATLSGDLEGYYGALAANYLHGTINAELELVPDSGVVGALDMGGSSTQIVFLPQHHHHNQKQNQALSEDKDDEELETVCRNENPAVDDDYDTDTQSKEDCHVAQRDEYPRALQGEDFFAVSYLSYGADQFRERLWSTWIAEWQALHGTDETGKTCEAHLIPNPCAFKGYEAEWQGYTLVGTGQADKCVEEVQRHIPHPEETLEELGGNVVGGIEHPPVHGKFVAMSLYFFTLDTLRALSHPDPEAYEALNLSWPNPSIEELYNALDGLCSRQWQGDLEEIKHDAHPFTKAETLPHRCMEAVYIVTLLRDGFGFAPESRDITFTFLVDGSEVEWTLGMALAMRAEERFDQNHGMTMLEETSPGDKEDKLQNRASPTNNTHNRLSSSSTGASFVEDFRQQILANSAS</sequence>
<gene>
    <name evidence="7" type="ORF">ACOF00016_LOCUS5907</name>
</gene>
<keyword evidence="2" id="KW-0378">Hydrolase</keyword>
<feature type="region of interest" description="Disordered" evidence="5">
    <location>
        <begin position="539"/>
        <end position="573"/>
    </location>
</feature>
<keyword evidence="4" id="KW-0067">ATP-binding</keyword>
<keyword evidence="4" id="KW-0547">Nucleotide-binding</keyword>
<evidence type="ECO:0000256" key="3">
    <source>
        <dbReference type="PIRSR" id="PIRSR600407-1"/>
    </source>
</evidence>
<feature type="chain" id="PRO_5030571556" evidence="6">
    <location>
        <begin position="28"/>
        <end position="589"/>
    </location>
</feature>
<proteinExistence type="inferred from homology"/>
<dbReference type="InterPro" id="IPR000407">
    <property type="entry name" value="GDA1_CD39_NTPase"/>
</dbReference>
<evidence type="ECO:0000256" key="4">
    <source>
        <dbReference type="PIRSR" id="PIRSR600407-2"/>
    </source>
</evidence>
<dbReference type="AlphaFoldDB" id="A0A7S3L1H8"/>
<feature type="signal peptide" evidence="6">
    <location>
        <begin position="1"/>
        <end position="27"/>
    </location>
</feature>
<reference evidence="7" key="1">
    <citation type="submission" date="2021-01" db="EMBL/GenBank/DDBJ databases">
        <authorList>
            <person name="Corre E."/>
            <person name="Pelletier E."/>
            <person name="Niang G."/>
            <person name="Scheremetjew M."/>
            <person name="Finn R."/>
            <person name="Kale V."/>
            <person name="Holt S."/>
            <person name="Cochrane G."/>
            <person name="Meng A."/>
            <person name="Brown T."/>
            <person name="Cohen L."/>
        </authorList>
    </citation>
    <scope>NUCLEOTIDE SEQUENCE</scope>
    <source>
        <strain evidence="7">CCMP127</strain>
    </source>
</reference>
<evidence type="ECO:0000256" key="2">
    <source>
        <dbReference type="ARBA" id="ARBA00022801"/>
    </source>
</evidence>
<name>A0A7S3L1H8_9STRA</name>
<dbReference type="GO" id="GO:0017110">
    <property type="term" value="F:nucleoside diphosphate phosphatase activity"/>
    <property type="evidence" value="ECO:0007669"/>
    <property type="project" value="TreeGrafter"/>
</dbReference>
<dbReference type="GO" id="GO:0016020">
    <property type="term" value="C:membrane"/>
    <property type="evidence" value="ECO:0007669"/>
    <property type="project" value="TreeGrafter"/>
</dbReference>
<feature type="active site" description="Proton acceptor" evidence="3">
    <location>
        <position position="193"/>
    </location>
</feature>
<accession>A0A7S3L1H8</accession>
<evidence type="ECO:0000256" key="6">
    <source>
        <dbReference type="SAM" id="SignalP"/>
    </source>
</evidence>
<comment type="similarity">
    <text evidence="1">Belongs to the GDA1/CD39 NTPase family.</text>
</comment>
<dbReference type="CDD" id="cd24003">
    <property type="entry name" value="ASKHA_NBD_GDA1_CD39_NTPase"/>
    <property type="match status" value="1"/>
</dbReference>
<evidence type="ECO:0000256" key="5">
    <source>
        <dbReference type="SAM" id="MobiDB-lite"/>
    </source>
</evidence>
<organism evidence="7">
    <name type="scientific">Amphora coffeiformis</name>
    <dbReference type="NCBI Taxonomy" id="265554"/>
    <lineage>
        <taxon>Eukaryota</taxon>
        <taxon>Sar</taxon>
        <taxon>Stramenopiles</taxon>
        <taxon>Ochrophyta</taxon>
        <taxon>Bacillariophyta</taxon>
        <taxon>Bacillariophyceae</taxon>
        <taxon>Bacillariophycidae</taxon>
        <taxon>Thalassiophysales</taxon>
        <taxon>Catenulaceae</taxon>
        <taxon>Amphora</taxon>
    </lineage>
</organism>
<evidence type="ECO:0000256" key="1">
    <source>
        <dbReference type="ARBA" id="ARBA00009283"/>
    </source>
</evidence>
<evidence type="ECO:0000313" key="7">
    <source>
        <dbReference type="EMBL" id="CAE0408132.1"/>
    </source>
</evidence>
<feature type="binding site" evidence="4">
    <location>
        <begin position="228"/>
        <end position="232"/>
    </location>
    <ligand>
        <name>ATP</name>
        <dbReference type="ChEBI" id="CHEBI:30616"/>
    </ligand>
</feature>
<feature type="region of interest" description="Disordered" evidence="5">
    <location>
        <begin position="240"/>
        <end position="260"/>
    </location>
</feature>
<dbReference type="GO" id="GO:0009134">
    <property type="term" value="P:nucleoside diphosphate catabolic process"/>
    <property type="evidence" value="ECO:0007669"/>
    <property type="project" value="TreeGrafter"/>
</dbReference>
<dbReference type="PANTHER" id="PTHR11782">
    <property type="entry name" value="ADENOSINE/GUANOSINE DIPHOSPHATASE"/>
    <property type="match status" value="1"/>
</dbReference>
<keyword evidence="6" id="KW-0732">Signal</keyword>
<dbReference type="EMBL" id="HBIM01006939">
    <property type="protein sequence ID" value="CAE0408132.1"/>
    <property type="molecule type" value="Transcribed_RNA"/>
</dbReference>
<protein>
    <submittedName>
        <fullName evidence="7">Uncharacterized protein</fullName>
    </submittedName>
</protein>
<dbReference type="GO" id="GO:0005524">
    <property type="term" value="F:ATP binding"/>
    <property type="evidence" value="ECO:0007669"/>
    <property type="project" value="UniProtKB-KW"/>
</dbReference>